<name>A0A1R3HLN9_9ROSI</name>
<dbReference type="AlphaFoldDB" id="A0A1R3HLN9"/>
<gene>
    <name evidence="1" type="ORF">COLO4_28350</name>
</gene>
<dbReference type="Proteomes" id="UP000187203">
    <property type="component" value="Unassembled WGS sequence"/>
</dbReference>
<dbReference type="EMBL" id="AWUE01019868">
    <property type="protein sequence ID" value="OMO71190.1"/>
    <property type="molecule type" value="Genomic_DNA"/>
</dbReference>
<reference evidence="2" key="1">
    <citation type="submission" date="2013-09" db="EMBL/GenBank/DDBJ databases">
        <title>Corchorus olitorius genome sequencing.</title>
        <authorList>
            <person name="Alam M."/>
            <person name="Haque M.S."/>
            <person name="Islam M.S."/>
            <person name="Emdad E.M."/>
            <person name="Islam M.M."/>
            <person name="Ahmed B."/>
            <person name="Halim A."/>
            <person name="Hossen Q.M.M."/>
            <person name="Hossain M.Z."/>
            <person name="Ahmed R."/>
            <person name="Khan M.M."/>
            <person name="Islam R."/>
            <person name="Rashid M.M."/>
            <person name="Khan S.A."/>
            <person name="Rahman M.S."/>
            <person name="Alam M."/>
            <person name="Yahiya A.S."/>
            <person name="Khan M.S."/>
            <person name="Azam M.S."/>
            <person name="Haque T."/>
            <person name="Lashkar M.Z.H."/>
            <person name="Akhand A.I."/>
            <person name="Morshed G."/>
            <person name="Roy S."/>
            <person name="Uddin K.S."/>
            <person name="Rabeya T."/>
            <person name="Hossain A.S."/>
            <person name="Chowdhury A."/>
            <person name="Snigdha A.R."/>
            <person name="Mortoza M.S."/>
            <person name="Matin S.A."/>
            <person name="Hoque S.M.E."/>
            <person name="Islam M.K."/>
            <person name="Roy D.K."/>
            <person name="Haider R."/>
            <person name="Moosa M.M."/>
            <person name="Elias S.M."/>
            <person name="Hasan A.M."/>
            <person name="Jahan S."/>
            <person name="Shafiuddin M."/>
            <person name="Mahmood N."/>
            <person name="Shommy N.S."/>
        </authorList>
    </citation>
    <scope>NUCLEOTIDE SEQUENCE [LARGE SCALE GENOMIC DNA]</scope>
    <source>
        <strain evidence="2">cv. O-4</strain>
    </source>
</reference>
<accession>A0A1R3HLN9</accession>
<comment type="caution">
    <text evidence="1">The sequence shown here is derived from an EMBL/GenBank/DDBJ whole genome shotgun (WGS) entry which is preliminary data.</text>
</comment>
<evidence type="ECO:0000313" key="2">
    <source>
        <dbReference type="Proteomes" id="UP000187203"/>
    </source>
</evidence>
<sequence length="59" mass="6459">MLNGKGLVESVLGMGERLMRGKIVKGIPSLRQLTDKIREKIQVPLMSWQGSISSGALCF</sequence>
<organism evidence="1 2">
    <name type="scientific">Corchorus olitorius</name>
    <dbReference type="NCBI Taxonomy" id="93759"/>
    <lineage>
        <taxon>Eukaryota</taxon>
        <taxon>Viridiplantae</taxon>
        <taxon>Streptophyta</taxon>
        <taxon>Embryophyta</taxon>
        <taxon>Tracheophyta</taxon>
        <taxon>Spermatophyta</taxon>
        <taxon>Magnoliopsida</taxon>
        <taxon>eudicotyledons</taxon>
        <taxon>Gunneridae</taxon>
        <taxon>Pentapetalae</taxon>
        <taxon>rosids</taxon>
        <taxon>malvids</taxon>
        <taxon>Malvales</taxon>
        <taxon>Malvaceae</taxon>
        <taxon>Grewioideae</taxon>
        <taxon>Apeibeae</taxon>
        <taxon>Corchorus</taxon>
    </lineage>
</organism>
<keyword evidence="2" id="KW-1185">Reference proteome</keyword>
<protein>
    <submittedName>
        <fullName evidence="1">Uncharacterized protein</fullName>
    </submittedName>
</protein>
<proteinExistence type="predicted"/>
<evidence type="ECO:0000313" key="1">
    <source>
        <dbReference type="EMBL" id="OMO71190.1"/>
    </source>
</evidence>